<evidence type="ECO:0000256" key="2">
    <source>
        <dbReference type="SAM" id="MobiDB-lite"/>
    </source>
</evidence>
<keyword evidence="1" id="KW-0343">GTPase activation</keyword>
<dbReference type="PROSITE" id="PS50238">
    <property type="entry name" value="RHOGAP"/>
    <property type="match status" value="1"/>
</dbReference>
<feature type="compositionally biased region" description="Pro residues" evidence="2">
    <location>
        <begin position="755"/>
        <end position="768"/>
    </location>
</feature>
<evidence type="ECO:0000259" key="3">
    <source>
        <dbReference type="PROSITE" id="PS50238"/>
    </source>
</evidence>
<dbReference type="InterPro" id="IPR050729">
    <property type="entry name" value="Rho-GAP"/>
</dbReference>
<dbReference type="Pfam" id="PF00620">
    <property type="entry name" value="RhoGAP"/>
    <property type="match status" value="1"/>
</dbReference>
<sequence>MDEVHSRLLREVNTYLDFFQRRQVGTSQEIEQDYLDALKKLSLKAQQGDRALDDDLQSQVPTSWRRAWLAVRNAVEDEARAHKGTADGLDRLVKTLSTLRDDRDRIRRRIREDLRSTANEYGEYKTVVQRLRKTYERKVEELQHHEEAETARDQDPAIAGRGGKDDGWPPEHWLNPENGPVTSGRNRSDSAASSKAGGNASDIDSPPSSAVSPGLAPVFVSGATSSSSAAPSAYRDPPTGKQNVFEAIAKRDWSGDKHRVNSIVRAVGNLAKGADPATALGPSRTVRNKQYGSKLKREAEQADRDYRSGIFQLETLRLQKQRVQTSARESLKEFVNELASTFKTQLEKRASDEIVLGETHTAIASHLVPDIASIDAQHDAQTFFAGVQDPAPADLPVYYVNAFVGECKSLLFGVGLQDYHAKHPNMLVPLIVQRCIANIEATGLDQEGIYRVPGKLATIQQIVHRMEKGEEAFEFGPNDDPPAVAGVLKLYLRQLPVPLFPFTPNDRRAFAGEHTSSADTAIASLVRRIRRLSPPQQATLKALCQHLAKIVEHESVNKMSASNLALIFTSVIFGEDDVATLEAAMQGSKDNVMEILIRQQALLFRDLPIEPSSGVRSRHSSDHISGVRGAIDVASASSAKLSATTADDSRGKSASALSTHLTVPSETLEAPAGSSPAMRAGSVDSVYALYDQATTPGVLAPDSSPLSAHAPAMLPSGRDTPTIISSPNSRPVSASPSPLVSPPKLSPMTEHPQPFEDPLPPPHIPPAQQPHREHSFDEPEPPLSAALGRHIHTPE</sequence>
<name>A0A511KFB5_RHOTO</name>
<accession>A0A511KFB5</accession>
<dbReference type="SUPFAM" id="SSF48350">
    <property type="entry name" value="GTPase activation domain, GAP"/>
    <property type="match status" value="1"/>
</dbReference>
<feature type="domain" description="Rho-GAP" evidence="3">
    <location>
        <begin position="414"/>
        <end position="604"/>
    </location>
</feature>
<feature type="compositionally biased region" description="Low complexity" evidence="2">
    <location>
        <begin position="729"/>
        <end position="738"/>
    </location>
</feature>
<dbReference type="SMART" id="SM00324">
    <property type="entry name" value="RhoGAP"/>
    <property type="match status" value="1"/>
</dbReference>
<dbReference type="PANTHER" id="PTHR23176:SF134">
    <property type="entry name" value="RHO-TYPE GTPASE-ACTIVATING PROTEIN"/>
    <property type="match status" value="1"/>
</dbReference>
<dbReference type="SUPFAM" id="SSF103657">
    <property type="entry name" value="BAR/IMD domain-like"/>
    <property type="match status" value="1"/>
</dbReference>
<dbReference type="Proteomes" id="UP000321518">
    <property type="component" value="Unassembled WGS sequence"/>
</dbReference>
<dbReference type="GO" id="GO:0007165">
    <property type="term" value="P:signal transduction"/>
    <property type="evidence" value="ECO:0007669"/>
    <property type="project" value="InterPro"/>
</dbReference>
<evidence type="ECO:0000256" key="1">
    <source>
        <dbReference type="ARBA" id="ARBA00022468"/>
    </source>
</evidence>
<dbReference type="InterPro" id="IPR008936">
    <property type="entry name" value="Rho_GTPase_activation_prot"/>
</dbReference>
<feature type="compositionally biased region" description="Low complexity" evidence="2">
    <location>
        <begin position="189"/>
        <end position="202"/>
    </location>
</feature>
<feature type="region of interest" description="Disordered" evidence="2">
    <location>
        <begin position="140"/>
        <end position="211"/>
    </location>
</feature>
<reference evidence="4 5" key="1">
    <citation type="submission" date="2019-07" db="EMBL/GenBank/DDBJ databases">
        <title>Rhodotorula toruloides NBRC10032 genome sequencing.</title>
        <authorList>
            <person name="Shida Y."/>
            <person name="Takaku H."/>
            <person name="Ogasawara W."/>
            <person name="Mori K."/>
        </authorList>
    </citation>
    <scope>NUCLEOTIDE SEQUENCE [LARGE SCALE GENOMIC DNA]</scope>
    <source>
        <strain evidence="4 5">NBRC10032</strain>
    </source>
</reference>
<dbReference type="Gene3D" id="1.10.555.10">
    <property type="entry name" value="Rho GTPase activation protein"/>
    <property type="match status" value="1"/>
</dbReference>
<dbReference type="InterPro" id="IPR000198">
    <property type="entry name" value="RhoGAP_dom"/>
</dbReference>
<dbReference type="GO" id="GO:0005096">
    <property type="term" value="F:GTPase activator activity"/>
    <property type="evidence" value="ECO:0007669"/>
    <property type="project" value="UniProtKB-KW"/>
</dbReference>
<dbReference type="GO" id="GO:0005737">
    <property type="term" value="C:cytoplasm"/>
    <property type="evidence" value="ECO:0007669"/>
    <property type="project" value="TreeGrafter"/>
</dbReference>
<evidence type="ECO:0000313" key="5">
    <source>
        <dbReference type="Proteomes" id="UP000321518"/>
    </source>
</evidence>
<protein>
    <submittedName>
        <fullName evidence="4">Rho GTPase activation protein domain containing protein</fullName>
    </submittedName>
</protein>
<dbReference type="PANTHER" id="PTHR23176">
    <property type="entry name" value="RHO/RAC/CDC GTPASE-ACTIVATING PROTEIN"/>
    <property type="match status" value="1"/>
</dbReference>
<feature type="region of interest" description="Disordered" evidence="2">
    <location>
        <begin position="697"/>
        <end position="795"/>
    </location>
</feature>
<dbReference type="InterPro" id="IPR027267">
    <property type="entry name" value="AH/BAR_dom_sf"/>
</dbReference>
<feature type="compositionally biased region" description="Polar residues" evidence="2">
    <location>
        <begin position="655"/>
        <end position="665"/>
    </location>
</feature>
<dbReference type="EMBL" id="BJWK01000007">
    <property type="protein sequence ID" value="GEM09068.1"/>
    <property type="molecule type" value="Genomic_DNA"/>
</dbReference>
<dbReference type="OrthoDB" id="79452at2759"/>
<feature type="compositionally biased region" description="Basic and acidic residues" evidence="2">
    <location>
        <begin position="140"/>
        <end position="155"/>
    </location>
</feature>
<organism evidence="4 5">
    <name type="scientific">Rhodotorula toruloides</name>
    <name type="common">Yeast</name>
    <name type="synonym">Rhodosporidium toruloides</name>
    <dbReference type="NCBI Taxonomy" id="5286"/>
    <lineage>
        <taxon>Eukaryota</taxon>
        <taxon>Fungi</taxon>
        <taxon>Dikarya</taxon>
        <taxon>Basidiomycota</taxon>
        <taxon>Pucciniomycotina</taxon>
        <taxon>Microbotryomycetes</taxon>
        <taxon>Sporidiobolales</taxon>
        <taxon>Sporidiobolaceae</taxon>
        <taxon>Rhodotorula</taxon>
    </lineage>
</organism>
<proteinExistence type="predicted"/>
<gene>
    <name evidence="4" type="ORF">Rt10032_c07g3085</name>
</gene>
<dbReference type="CDD" id="cd00159">
    <property type="entry name" value="RhoGAP"/>
    <property type="match status" value="1"/>
</dbReference>
<comment type="caution">
    <text evidence="4">The sequence shown here is derived from an EMBL/GenBank/DDBJ whole genome shotgun (WGS) entry which is preliminary data.</text>
</comment>
<dbReference type="AlphaFoldDB" id="A0A511KFB5"/>
<feature type="region of interest" description="Disordered" evidence="2">
    <location>
        <begin position="643"/>
        <end position="678"/>
    </location>
</feature>
<dbReference type="Gene3D" id="1.20.1270.60">
    <property type="entry name" value="Arfaptin homology (AH) domain/BAR domain"/>
    <property type="match status" value="1"/>
</dbReference>
<evidence type="ECO:0000313" key="4">
    <source>
        <dbReference type="EMBL" id="GEM09068.1"/>
    </source>
</evidence>